<name>A0AAW1TA94_9CHLO</name>
<keyword evidence="4" id="KW-1185">Reference proteome</keyword>
<proteinExistence type="predicted"/>
<gene>
    <name evidence="3" type="ORF">WJX84_002937</name>
</gene>
<dbReference type="PANTHER" id="PTHR14428">
    <property type="entry name" value="NUCLEOLAR COMPLEX PROTEIN 3"/>
    <property type="match status" value="1"/>
</dbReference>
<dbReference type="AlphaFoldDB" id="A0AAW1TA94"/>
<feature type="compositionally biased region" description="Basic residues" evidence="1">
    <location>
        <begin position="196"/>
        <end position="208"/>
    </location>
</feature>
<dbReference type="GO" id="GO:0003682">
    <property type="term" value="F:chromatin binding"/>
    <property type="evidence" value="ECO:0007669"/>
    <property type="project" value="TreeGrafter"/>
</dbReference>
<evidence type="ECO:0000313" key="3">
    <source>
        <dbReference type="EMBL" id="KAK9865833.1"/>
    </source>
</evidence>
<evidence type="ECO:0000256" key="1">
    <source>
        <dbReference type="SAM" id="MobiDB-lite"/>
    </source>
</evidence>
<protein>
    <recommendedName>
        <fullName evidence="2">Nucleolar complex-associated protein 3 N-terminal domain-containing protein</fullName>
    </recommendedName>
</protein>
<reference evidence="3 4" key="1">
    <citation type="journal article" date="2024" name="Nat. Commun.">
        <title>Phylogenomics reveals the evolutionary origins of lichenization in chlorophyte algae.</title>
        <authorList>
            <person name="Puginier C."/>
            <person name="Libourel C."/>
            <person name="Otte J."/>
            <person name="Skaloud P."/>
            <person name="Haon M."/>
            <person name="Grisel S."/>
            <person name="Petersen M."/>
            <person name="Berrin J.G."/>
            <person name="Delaux P.M."/>
            <person name="Dal Grande F."/>
            <person name="Keller J."/>
        </authorList>
    </citation>
    <scope>NUCLEOTIDE SEQUENCE [LARGE SCALE GENOMIC DNA]</scope>
    <source>
        <strain evidence="3 4">SAG 2523</strain>
    </source>
</reference>
<accession>A0AAW1TA94</accession>
<sequence>GNVITARSDCGAFALQTARLATLSLLTVFRDVLPGYRIRLPTEKEQEVVVSKEIKRLRDYEATLLRCYQAYLKLLLAASRQGKGSPGGLAGPRVAAKCLCGLLVAVPHFNYSQDLLQSVVPLLAHQDEVQQRMAAGALREVLAADMDGSLSLTAVQLIADLVRRKNCTCPPHVVAILLSVNVGEVTLMDKADDGKGKHKAKRRKKEKKAKKDDVAAAFKEADAGPDVAATRLAQSATLEALFETFFRVVKHCTASGLVSQAGGGKQLGSGHLRQRFPLLLPALQGLTHFAHRLSLEYFGDLVAALLQLVKAPNLPTLERLHCLLAISDILRGQGDALTIDRRDLHLQLYSMLLDVPLQPLMSEADDPLADEASEAAGPDTEQQVRHERAAKKADDDGLEPGGQLLSGVGEVMGLLASLDRLLRSNGRLRGMLEQEAGVASWGAGLTSTTDDASQGDALTGAPLWELSLAATHFHPHVARAAASIIALPPDSAPTTICRLLAVAEGPSGLAAAYNPAQGTFKPPPQLPRKRRPLDHRAALRLSQSEPTLTEIQDTLSKTPGDISLNIFGGLFKAHQRLMENARLRKQCSRLKQQVHLAAARCPKRG</sequence>
<dbReference type="EMBL" id="JALJOV010000213">
    <property type="protein sequence ID" value="KAK9865833.1"/>
    <property type="molecule type" value="Genomic_DNA"/>
</dbReference>
<dbReference type="InterPro" id="IPR011501">
    <property type="entry name" value="Noc3_N"/>
</dbReference>
<dbReference type="GO" id="GO:0005730">
    <property type="term" value="C:nucleolus"/>
    <property type="evidence" value="ECO:0007669"/>
    <property type="project" value="TreeGrafter"/>
</dbReference>
<dbReference type="InterPro" id="IPR016024">
    <property type="entry name" value="ARM-type_fold"/>
</dbReference>
<evidence type="ECO:0000313" key="4">
    <source>
        <dbReference type="Proteomes" id="UP001485043"/>
    </source>
</evidence>
<dbReference type="InterPro" id="IPR016903">
    <property type="entry name" value="Nucleolar_cplx-assoc_3"/>
</dbReference>
<dbReference type="PANTHER" id="PTHR14428:SF5">
    <property type="entry name" value="NUCLEOLAR COMPLEX PROTEIN 3 HOMOLOG"/>
    <property type="match status" value="1"/>
</dbReference>
<evidence type="ECO:0000259" key="2">
    <source>
        <dbReference type="Pfam" id="PF07540"/>
    </source>
</evidence>
<feature type="region of interest" description="Disordered" evidence="1">
    <location>
        <begin position="371"/>
        <end position="401"/>
    </location>
</feature>
<organism evidence="3 4">
    <name type="scientific">Apatococcus fuscideae</name>
    <dbReference type="NCBI Taxonomy" id="2026836"/>
    <lineage>
        <taxon>Eukaryota</taxon>
        <taxon>Viridiplantae</taxon>
        <taxon>Chlorophyta</taxon>
        <taxon>core chlorophytes</taxon>
        <taxon>Trebouxiophyceae</taxon>
        <taxon>Chlorellales</taxon>
        <taxon>Chlorellaceae</taxon>
        <taxon>Apatococcus</taxon>
    </lineage>
</organism>
<dbReference type="Pfam" id="PF07540">
    <property type="entry name" value="NOC3p"/>
    <property type="match status" value="1"/>
</dbReference>
<comment type="caution">
    <text evidence="3">The sequence shown here is derived from an EMBL/GenBank/DDBJ whole genome shotgun (WGS) entry which is preliminary data.</text>
</comment>
<dbReference type="GO" id="GO:0006270">
    <property type="term" value="P:DNA replication initiation"/>
    <property type="evidence" value="ECO:0007669"/>
    <property type="project" value="TreeGrafter"/>
</dbReference>
<feature type="domain" description="Nucleolar complex-associated protein 3 N-terminal" evidence="2">
    <location>
        <begin position="15"/>
        <end position="71"/>
    </location>
</feature>
<feature type="compositionally biased region" description="Basic and acidic residues" evidence="1">
    <location>
        <begin position="382"/>
        <end position="395"/>
    </location>
</feature>
<dbReference type="Proteomes" id="UP001485043">
    <property type="component" value="Unassembled WGS sequence"/>
</dbReference>
<dbReference type="SUPFAM" id="SSF48371">
    <property type="entry name" value="ARM repeat"/>
    <property type="match status" value="1"/>
</dbReference>
<feature type="region of interest" description="Disordered" evidence="1">
    <location>
        <begin position="191"/>
        <end position="211"/>
    </location>
</feature>
<feature type="non-terminal residue" evidence="3">
    <location>
        <position position="1"/>
    </location>
</feature>